<evidence type="ECO:0000256" key="7">
    <source>
        <dbReference type="ARBA" id="ARBA00023180"/>
    </source>
</evidence>
<dbReference type="Gene3D" id="3.90.660.10">
    <property type="match status" value="1"/>
</dbReference>
<keyword evidence="5" id="KW-0274">FAD</keyword>
<dbReference type="EMBL" id="CP069114">
    <property type="protein sequence ID" value="QSS63501.1"/>
    <property type="molecule type" value="Genomic_DNA"/>
</dbReference>
<dbReference type="OrthoDB" id="437369at2759"/>
<evidence type="ECO:0000256" key="6">
    <source>
        <dbReference type="ARBA" id="ARBA00023002"/>
    </source>
</evidence>
<feature type="domain" description="Prenylcysteine lyase" evidence="9">
    <location>
        <begin position="166"/>
        <end position="533"/>
    </location>
</feature>
<dbReference type="PANTHER" id="PTHR15944">
    <property type="entry name" value="FARNESYLCYSTEINE LYASE"/>
    <property type="match status" value="1"/>
</dbReference>
<organism evidence="10 11">
    <name type="scientific">Ajellomyces capsulatus</name>
    <name type="common">Darling's disease fungus</name>
    <name type="synonym">Histoplasma capsulatum</name>
    <dbReference type="NCBI Taxonomy" id="5037"/>
    <lineage>
        <taxon>Eukaryota</taxon>
        <taxon>Fungi</taxon>
        <taxon>Dikarya</taxon>
        <taxon>Ascomycota</taxon>
        <taxon>Pezizomycotina</taxon>
        <taxon>Eurotiomycetes</taxon>
        <taxon>Eurotiomycetidae</taxon>
        <taxon>Onygenales</taxon>
        <taxon>Ajellomycetaceae</taxon>
        <taxon>Histoplasma</taxon>
    </lineage>
</organism>
<evidence type="ECO:0000256" key="4">
    <source>
        <dbReference type="ARBA" id="ARBA00022729"/>
    </source>
</evidence>
<name>A0A8A1MC03_AJECA</name>
<dbReference type="PANTHER" id="PTHR15944:SF0">
    <property type="entry name" value="PRENYLCYSTEINE LYASE DOMAIN-CONTAINING PROTEIN"/>
    <property type="match status" value="1"/>
</dbReference>
<dbReference type="InterPro" id="IPR010795">
    <property type="entry name" value="Prenylcys_lyase"/>
</dbReference>
<proteinExistence type="inferred from homology"/>
<evidence type="ECO:0000256" key="1">
    <source>
        <dbReference type="ARBA" id="ARBA00001974"/>
    </source>
</evidence>
<dbReference type="Pfam" id="PF07156">
    <property type="entry name" value="Prenylcys_lyase"/>
    <property type="match status" value="1"/>
</dbReference>
<gene>
    <name evidence="10" type="ORF">I7I51_00559</name>
</gene>
<keyword evidence="7" id="KW-0325">Glycoprotein</keyword>
<evidence type="ECO:0000256" key="5">
    <source>
        <dbReference type="ARBA" id="ARBA00022827"/>
    </source>
</evidence>
<dbReference type="GO" id="GO:0030328">
    <property type="term" value="P:prenylcysteine catabolic process"/>
    <property type="evidence" value="ECO:0007669"/>
    <property type="project" value="InterPro"/>
</dbReference>
<evidence type="ECO:0000256" key="2">
    <source>
        <dbReference type="ARBA" id="ARBA00009967"/>
    </source>
</evidence>
<dbReference type="Gene3D" id="3.50.50.60">
    <property type="entry name" value="FAD/NAD(P)-binding domain"/>
    <property type="match status" value="1"/>
</dbReference>
<dbReference type="VEuPathDB" id="FungiDB:I7I51_00559"/>
<dbReference type="InterPro" id="IPR036188">
    <property type="entry name" value="FAD/NAD-bd_sf"/>
</dbReference>
<dbReference type="SUPFAM" id="SSF51905">
    <property type="entry name" value="FAD/NAD(P)-binding domain"/>
    <property type="match status" value="1"/>
</dbReference>
<dbReference type="PROSITE" id="PS51257">
    <property type="entry name" value="PROKAR_LIPOPROTEIN"/>
    <property type="match status" value="1"/>
</dbReference>
<dbReference type="Pfam" id="PF13450">
    <property type="entry name" value="NAD_binding_8"/>
    <property type="match status" value="1"/>
</dbReference>
<evidence type="ECO:0000313" key="11">
    <source>
        <dbReference type="Proteomes" id="UP000663671"/>
    </source>
</evidence>
<accession>A0A8A1MC03</accession>
<sequence>MHLSTTKGFFLQGTAFVLCLLLSATFSSCRDDAQAPLQAESPNPLFPSPAAATAKRVAVIGAGSAGTSTAYYLRQYTNFFSIPLNITVYERASYVGGRSTTVNLFDDPSHPIELGASIFVEVNKNLIGASKKFGLKLRDADFGQPKESTYSLGVWDGKEFAFLQSRTDAYWWNVFKLLYRYGWAPMKTQNLMKETVNKFLKLYKFPYFPFQSLSDVAVSTGLAEAAWTSGAEYLKDNGIAELFAREIIQASTRVNYGQNLGLIHGLETMVCMATDGAVAVEGGNWQIFQSMLNASKATLSDNNTYTVSYQDAGGDGGNSFSAEQETFDHVVIANPFQFSNISLSPPPKRPLHSPRYVDLHVTIFASPYKLSPEYFKMPSGSSVPEAVLTTLPANVKLGARTDGVGPAQFWSISTLKKVFSPKPLKANFVSDILGIDEARMFDNSSSSSSGSETSYTADQRIADISKSHISWYYEKVWQSYPYLYPRVTFEDIKLAPNLWYTNGMESFISTMETSSLSGMNVAGLILSEWVSKFETKLKKFEDGLGL</sequence>
<feature type="signal peptide" evidence="8">
    <location>
        <begin position="1"/>
        <end position="29"/>
    </location>
</feature>
<dbReference type="Gene3D" id="1.10.405.10">
    <property type="entry name" value="Guanine Nucleotide Dissociation Inhibitor, domain 1"/>
    <property type="match status" value="1"/>
</dbReference>
<dbReference type="AlphaFoldDB" id="A0A8A1MC03"/>
<dbReference type="PIRSF" id="PIRSF036292">
    <property type="entry name" value="Prenylcysteine_oxidase"/>
    <property type="match status" value="1"/>
</dbReference>
<feature type="chain" id="PRO_5034189945" evidence="8">
    <location>
        <begin position="30"/>
        <end position="546"/>
    </location>
</feature>
<comment type="cofactor">
    <cofactor evidence="1">
        <name>FAD</name>
        <dbReference type="ChEBI" id="CHEBI:57692"/>
    </cofactor>
</comment>
<evidence type="ECO:0000313" key="10">
    <source>
        <dbReference type="EMBL" id="QSS63501.1"/>
    </source>
</evidence>
<protein>
    <submittedName>
        <fullName evidence="10">Prenylcysteine oxidase</fullName>
    </submittedName>
</protein>
<dbReference type="InterPro" id="IPR017046">
    <property type="entry name" value="Prenylcysteine_Oxase1"/>
</dbReference>
<dbReference type="GO" id="GO:0030327">
    <property type="term" value="P:prenylated protein catabolic process"/>
    <property type="evidence" value="ECO:0007669"/>
    <property type="project" value="TreeGrafter"/>
</dbReference>
<reference evidence="10" key="1">
    <citation type="submission" date="2021-01" db="EMBL/GenBank/DDBJ databases">
        <title>Chromosome-level genome assembly of a human fungal pathogen reveals clustering of transcriptionally co-regulated genes.</title>
        <authorList>
            <person name="Voorhies M."/>
            <person name="Cohen S."/>
            <person name="Shea T.P."/>
            <person name="Petrus S."/>
            <person name="Munoz J.F."/>
            <person name="Poplawski S."/>
            <person name="Goldman W.E."/>
            <person name="Michael T."/>
            <person name="Cuomo C.A."/>
            <person name="Sil A."/>
            <person name="Beyhan S."/>
        </authorList>
    </citation>
    <scope>NUCLEOTIDE SEQUENCE</scope>
    <source>
        <strain evidence="10">WU24</strain>
    </source>
</reference>
<dbReference type="Proteomes" id="UP000663671">
    <property type="component" value="Chromosome 1"/>
</dbReference>
<keyword evidence="4 8" id="KW-0732">Signal</keyword>
<evidence type="ECO:0000256" key="8">
    <source>
        <dbReference type="SAM" id="SignalP"/>
    </source>
</evidence>
<dbReference type="GO" id="GO:0001735">
    <property type="term" value="F:prenylcysteine oxidase activity"/>
    <property type="evidence" value="ECO:0007669"/>
    <property type="project" value="InterPro"/>
</dbReference>
<evidence type="ECO:0000256" key="3">
    <source>
        <dbReference type="ARBA" id="ARBA00022630"/>
    </source>
</evidence>
<comment type="similarity">
    <text evidence="2">Belongs to the prenylcysteine oxidase family.</text>
</comment>
<keyword evidence="3" id="KW-0285">Flavoprotein</keyword>
<keyword evidence="6" id="KW-0560">Oxidoreductase</keyword>
<evidence type="ECO:0000259" key="9">
    <source>
        <dbReference type="Pfam" id="PF07156"/>
    </source>
</evidence>